<name>A0A165D351_9BASI</name>
<dbReference type="AlphaFoldDB" id="A0A165D351"/>
<dbReference type="InParanoid" id="A0A165D351"/>
<evidence type="ECO:0000313" key="3">
    <source>
        <dbReference type="Proteomes" id="UP000076842"/>
    </source>
</evidence>
<accession>A0A165D351</accession>
<feature type="chain" id="PRO_5007856367" description="Secreted protein" evidence="1">
    <location>
        <begin position="24"/>
        <end position="95"/>
    </location>
</feature>
<organism evidence="2 3">
    <name type="scientific">Calocera cornea HHB12733</name>
    <dbReference type="NCBI Taxonomy" id="1353952"/>
    <lineage>
        <taxon>Eukaryota</taxon>
        <taxon>Fungi</taxon>
        <taxon>Dikarya</taxon>
        <taxon>Basidiomycota</taxon>
        <taxon>Agaricomycotina</taxon>
        <taxon>Dacrymycetes</taxon>
        <taxon>Dacrymycetales</taxon>
        <taxon>Dacrymycetaceae</taxon>
        <taxon>Calocera</taxon>
    </lineage>
</organism>
<reference evidence="2 3" key="1">
    <citation type="journal article" date="2016" name="Mol. Biol. Evol.">
        <title>Comparative Genomics of Early-Diverging Mushroom-Forming Fungi Provides Insights into the Origins of Lignocellulose Decay Capabilities.</title>
        <authorList>
            <person name="Nagy L.G."/>
            <person name="Riley R."/>
            <person name="Tritt A."/>
            <person name="Adam C."/>
            <person name="Daum C."/>
            <person name="Floudas D."/>
            <person name="Sun H."/>
            <person name="Yadav J.S."/>
            <person name="Pangilinan J."/>
            <person name="Larsson K.H."/>
            <person name="Matsuura K."/>
            <person name="Barry K."/>
            <person name="Labutti K."/>
            <person name="Kuo R."/>
            <person name="Ohm R.A."/>
            <person name="Bhattacharya S.S."/>
            <person name="Shirouzu T."/>
            <person name="Yoshinaga Y."/>
            <person name="Martin F.M."/>
            <person name="Grigoriev I.V."/>
            <person name="Hibbett D.S."/>
        </authorList>
    </citation>
    <scope>NUCLEOTIDE SEQUENCE [LARGE SCALE GENOMIC DNA]</scope>
    <source>
        <strain evidence="2 3">HHB12733</strain>
    </source>
</reference>
<evidence type="ECO:0000256" key="1">
    <source>
        <dbReference type="SAM" id="SignalP"/>
    </source>
</evidence>
<keyword evidence="1" id="KW-0732">Signal</keyword>
<dbReference type="Proteomes" id="UP000076842">
    <property type="component" value="Unassembled WGS sequence"/>
</dbReference>
<keyword evidence="3" id="KW-1185">Reference proteome</keyword>
<evidence type="ECO:0000313" key="2">
    <source>
        <dbReference type="EMBL" id="KZT51974.1"/>
    </source>
</evidence>
<dbReference type="EMBL" id="KV424083">
    <property type="protein sequence ID" value="KZT51974.1"/>
    <property type="molecule type" value="Genomic_DNA"/>
</dbReference>
<protein>
    <recommendedName>
        <fullName evidence="4">Secreted protein</fullName>
    </recommendedName>
</protein>
<evidence type="ECO:0008006" key="4">
    <source>
        <dbReference type="Google" id="ProtNLM"/>
    </source>
</evidence>
<sequence>MLLIPTRTARSLSLLLSLVLLRSQSNLFGISGRSLLLSLLRYHMFCSVSFAYMTASCPLDPRPSTVIPSLPCRASSPSSKHPFRVFRITVSLPLS</sequence>
<proteinExistence type="predicted"/>
<feature type="signal peptide" evidence="1">
    <location>
        <begin position="1"/>
        <end position="23"/>
    </location>
</feature>
<gene>
    <name evidence="2" type="ORF">CALCODRAFT_109669</name>
</gene>